<proteinExistence type="predicted"/>
<evidence type="ECO:0000313" key="3">
    <source>
        <dbReference type="Proteomes" id="UP000504636"/>
    </source>
</evidence>
<evidence type="ECO:0000313" key="4">
    <source>
        <dbReference type="RefSeq" id="XP_033569759.1"/>
    </source>
</evidence>
<feature type="region of interest" description="Disordered" evidence="1">
    <location>
        <begin position="115"/>
        <end position="172"/>
    </location>
</feature>
<evidence type="ECO:0000313" key="2">
    <source>
        <dbReference type="EMBL" id="KAF2802795.1"/>
    </source>
</evidence>
<dbReference type="Proteomes" id="UP000504636">
    <property type="component" value="Unplaced"/>
</dbReference>
<dbReference type="EMBL" id="MU003721">
    <property type="protein sequence ID" value="KAF2802795.1"/>
    <property type="molecule type" value="Genomic_DNA"/>
</dbReference>
<gene>
    <name evidence="2 4" type="ORF">BDZ99DRAFT_527228</name>
</gene>
<keyword evidence="3" id="KW-1185">Reference proteome</keyword>
<reference evidence="4" key="2">
    <citation type="submission" date="2020-04" db="EMBL/GenBank/DDBJ databases">
        <authorList>
            <consortium name="NCBI Genome Project"/>
        </authorList>
    </citation>
    <scope>NUCLEOTIDE SEQUENCE</scope>
    <source>
        <strain evidence="4">CBS 304.34</strain>
    </source>
</reference>
<reference evidence="4" key="3">
    <citation type="submission" date="2025-04" db="UniProtKB">
        <authorList>
            <consortium name="RefSeq"/>
        </authorList>
    </citation>
    <scope>IDENTIFICATION</scope>
    <source>
        <strain evidence="4">CBS 304.34</strain>
    </source>
</reference>
<name>A0A6A6Y3J1_9PEZI</name>
<accession>A0A6A6Y3J1</accession>
<dbReference type="RefSeq" id="XP_033569759.1">
    <property type="nucleotide sequence ID" value="XM_033726224.1"/>
</dbReference>
<protein>
    <submittedName>
        <fullName evidence="2 4">Uncharacterized protein</fullName>
    </submittedName>
</protein>
<feature type="compositionally biased region" description="Acidic residues" evidence="1">
    <location>
        <begin position="159"/>
        <end position="172"/>
    </location>
</feature>
<feature type="compositionally biased region" description="Acidic residues" evidence="1">
    <location>
        <begin position="120"/>
        <end position="144"/>
    </location>
</feature>
<dbReference type="GeneID" id="54467117"/>
<organism evidence="2">
    <name type="scientific">Mytilinidion resinicola</name>
    <dbReference type="NCBI Taxonomy" id="574789"/>
    <lineage>
        <taxon>Eukaryota</taxon>
        <taxon>Fungi</taxon>
        <taxon>Dikarya</taxon>
        <taxon>Ascomycota</taxon>
        <taxon>Pezizomycotina</taxon>
        <taxon>Dothideomycetes</taxon>
        <taxon>Pleosporomycetidae</taxon>
        <taxon>Mytilinidiales</taxon>
        <taxon>Mytilinidiaceae</taxon>
        <taxon>Mytilinidion</taxon>
    </lineage>
</organism>
<sequence length="172" mass="19240">MDTALERRNRLVRGARSNDAAMLKFLKRVDKGHAQGCEAYGPRCAPRSGLELASEAVLKAIPRNLTDVLDAARTCIEASKTQIAALKFEAAEQKRLAKGNLTQHKQEFAALHLQKKEQEREIEEDKLEDEAEMGESEGMVDEAEGAVRAFKRMKIDHGSEDEDEDDGEWETV</sequence>
<reference evidence="2 4" key="1">
    <citation type="journal article" date="2020" name="Stud. Mycol.">
        <title>101 Dothideomycetes genomes: a test case for predicting lifestyles and emergence of pathogens.</title>
        <authorList>
            <person name="Haridas S."/>
            <person name="Albert R."/>
            <person name="Binder M."/>
            <person name="Bloem J."/>
            <person name="Labutti K."/>
            <person name="Salamov A."/>
            <person name="Andreopoulos B."/>
            <person name="Baker S."/>
            <person name="Barry K."/>
            <person name="Bills G."/>
            <person name="Bluhm B."/>
            <person name="Cannon C."/>
            <person name="Castanera R."/>
            <person name="Culley D."/>
            <person name="Daum C."/>
            <person name="Ezra D."/>
            <person name="Gonzalez J."/>
            <person name="Henrissat B."/>
            <person name="Kuo A."/>
            <person name="Liang C."/>
            <person name="Lipzen A."/>
            <person name="Lutzoni F."/>
            <person name="Magnuson J."/>
            <person name="Mondo S."/>
            <person name="Nolan M."/>
            <person name="Ohm R."/>
            <person name="Pangilinan J."/>
            <person name="Park H.-J."/>
            <person name="Ramirez L."/>
            <person name="Alfaro M."/>
            <person name="Sun H."/>
            <person name="Tritt A."/>
            <person name="Yoshinaga Y."/>
            <person name="Zwiers L.-H."/>
            <person name="Turgeon B."/>
            <person name="Goodwin S."/>
            <person name="Spatafora J."/>
            <person name="Crous P."/>
            <person name="Grigoriev I."/>
        </authorList>
    </citation>
    <scope>NUCLEOTIDE SEQUENCE</scope>
    <source>
        <strain evidence="2 4">CBS 304.34</strain>
    </source>
</reference>
<evidence type="ECO:0000256" key="1">
    <source>
        <dbReference type="SAM" id="MobiDB-lite"/>
    </source>
</evidence>
<dbReference type="AlphaFoldDB" id="A0A6A6Y3J1"/>